<dbReference type="RefSeq" id="WP_149458496.1">
    <property type="nucleotide sequence ID" value="NZ_CP073809.1"/>
</dbReference>
<keyword evidence="1" id="KW-0677">Repeat</keyword>
<dbReference type="PROSITE" id="PS50005">
    <property type="entry name" value="TPR"/>
    <property type="match status" value="3"/>
</dbReference>
<reference evidence="4 6" key="1">
    <citation type="submission" date="2019-09" db="EMBL/GenBank/DDBJ databases">
        <authorList>
            <person name="Mazhar S."/>
            <person name="Altermann E."/>
            <person name="Hill C."/>
            <person name="Mcauliffe O."/>
        </authorList>
    </citation>
    <scope>NUCLEOTIDE SEQUENCE [LARGE SCALE GENOMIC DNA]</scope>
    <source>
        <strain evidence="4 6">ATCC 51831</strain>
    </source>
</reference>
<protein>
    <submittedName>
        <fullName evidence="5">Tetratricopeptide repeat protein</fullName>
    </submittedName>
</protein>
<organism evidence="5 7">
    <name type="scientific">Macrococcus equipercicus</name>
    <dbReference type="NCBI Taxonomy" id="69967"/>
    <lineage>
        <taxon>Bacteria</taxon>
        <taxon>Bacillati</taxon>
        <taxon>Bacillota</taxon>
        <taxon>Bacilli</taxon>
        <taxon>Bacillales</taxon>
        <taxon>Staphylococcaceae</taxon>
        <taxon>Macrococcus</taxon>
    </lineage>
</organism>
<dbReference type="SUPFAM" id="SSF48452">
    <property type="entry name" value="TPR-like"/>
    <property type="match status" value="1"/>
</dbReference>
<dbReference type="PANTHER" id="PTHR45586">
    <property type="entry name" value="TPR REPEAT-CONTAINING PROTEIN PA4667"/>
    <property type="match status" value="1"/>
</dbReference>
<gene>
    <name evidence="4" type="ORF">ERX35_003310</name>
    <name evidence="5" type="ORF">KFV11_07085</name>
</gene>
<dbReference type="EMBL" id="SCWC02000002">
    <property type="protein sequence ID" value="KAA1040029.1"/>
    <property type="molecule type" value="Genomic_DNA"/>
</dbReference>
<evidence type="ECO:0000313" key="7">
    <source>
        <dbReference type="Proteomes" id="UP001057381"/>
    </source>
</evidence>
<evidence type="ECO:0000256" key="1">
    <source>
        <dbReference type="ARBA" id="ARBA00022737"/>
    </source>
</evidence>
<dbReference type="InterPro" id="IPR051012">
    <property type="entry name" value="CellSynth/LPSAsmb/PSIAsmb"/>
</dbReference>
<dbReference type="EMBL" id="CP073809">
    <property type="protein sequence ID" value="UTH13039.1"/>
    <property type="molecule type" value="Genomic_DNA"/>
</dbReference>
<evidence type="ECO:0000256" key="2">
    <source>
        <dbReference type="ARBA" id="ARBA00022803"/>
    </source>
</evidence>
<proteinExistence type="predicted"/>
<dbReference type="OrthoDB" id="9769030at2"/>
<dbReference type="Gene3D" id="1.25.40.10">
    <property type="entry name" value="Tetratricopeptide repeat domain"/>
    <property type="match status" value="2"/>
</dbReference>
<dbReference type="PANTHER" id="PTHR45586:SF1">
    <property type="entry name" value="LIPOPOLYSACCHARIDE ASSEMBLY PROTEIN B"/>
    <property type="match status" value="1"/>
</dbReference>
<dbReference type="Pfam" id="PF14559">
    <property type="entry name" value="TPR_19"/>
    <property type="match status" value="1"/>
</dbReference>
<feature type="repeat" description="TPR" evidence="3">
    <location>
        <begin position="33"/>
        <end position="66"/>
    </location>
</feature>
<evidence type="ECO:0000313" key="5">
    <source>
        <dbReference type="EMBL" id="UTH13039.1"/>
    </source>
</evidence>
<evidence type="ECO:0000313" key="4">
    <source>
        <dbReference type="EMBL" id="KAA1040029.1"/>
    </source>
</evidence>
<feature type="repeat" description="TPR" evidence="3">
    <location>
        <begin position="101"/>
        <end position="134"/>
    </location>
</feature>
<dbReference type="Pfam" id="PF13432">
    <property type="entry name" value="TPR_16"/>
    <property type="match status" value="1"/>
</dbReference>
<dbReference type="Proteomes" id="UP001057381">
    <property type="component" value="Chromosome"/>
</dbReference>
<name>A0A9Q9BPG2_9STAP</name>
<dbReference type="KEGG" id="mequ:KFV11_07085"/>
<dbReference type="InterPro" id="IPR011990">
    <property type="entry name" value="TPR-like_helical_dom_sf"/>
</dbReference>
<dbReference type="InterPro" id="IPR019734">
    <property type="entry name" value="TPR_rpt"/>
</dbReference>
<evidence type="ECO:0000256" key="3">
    <source>
        <dbReference type="PROSITE-ProRule" id="PRU00339"/>
    </source>
</evidence>
<evidence type="ECO:0000313" key="6">
    <source>
        <dbReference type="Proteomes" id="UP000295735"/>
    </source>
</evidence>
<keyword evidence="6" id="KW-1185">Reference proteome</keyword>
<accession>A0A9Q9BPG2</accession>
<dbReference type="SMART" id="SM00028">
    <property type="entry name" value="TPR"/>
    <property type="match status" value="5"/>
</dbReference>
<dbReference type="AlphaFoldDB" id="A0A9Q9BPG2"/>
<feature type="repeat" description="TPR" evidence="3">
    <location>
        <begin position="67"/>
        <end position="100"/>
    </location>
</feature>
<reference evidence="5" key="2">
    <citation type="submission" date="2021-04" db="EMBL/GenBank/DDBJ databases">
        <title>Complete Genome Sequences of Macrococcus spp. from dog and cattle.</title>
        <authorList>
            <person name="Schwendener S."/>
            <person name="Perreten V."/>
        </authorList>
    </citation>
    <scope>NUCLEOTIDE SEQUENCE</scope>
    <source>
        <strain evidence="5">Epi0143-OL</strain>
    </source>
</reference>
<keyword evidence="2 3" id="KW-0802">TPR repeat</keyword>
<dbReference type="Proteomes" id="UP000295735">
    <property type="component" value="Unassembled WGS sequence"/>
</dbReference>
<sequence length="219" mass="24857">MNEQYLIELIQQKKYEQALAMLFKAIEENPDEPNHYINAGTILADAGKVEEAERFFRKALTLDAEHSGAYYGLANIYFNYERYTDAVPLYQKALAVNNGDADIHYMLGMSFINSGDFQSALPYMMRSYELKPADDEVAFQYGLLLCQLSMYEEAVSVLDALLAGQPEHTDALYNIALARYMTDDDAARALETFHRVTAIQPDHLLAGHAITMFEQLKEE</sequence>